<keyword evidence="13" id="KW-0496">Mitochondrion</keyword>
<evidence type="ECO:0000256" key="3">
    <source>
        <dbReference type="ARBA" id="ARBA00004173"/>
    </source>
</evidence>
<sequence>MLILQVPMNTSSILNTIGNRMSTNSLIRHHTFCWKKCSQICVRPGTARQMWTLEAHLRRPAVKPAVKTLMNSSGRLFSTRGELLQLPKIIGVFDRQLKLDVGLSVSRSLSTSSVVLLDQILEKEHSKIDAGTRNGNQEGTLGTSSRKDVGNEASLEDLQEADEYLSTEQWKALKEEWNQNAKPYQTQTLFESRTMARLCSKSFFQKGRSLLEFICQEGSPLTYPLMSSYLYLCVREGNHEELFSVQEWFAANHPVLDDGVLSNLIAGFCQTSRWRESLKFLEDLKQLDASTARNYQNIICAACDSGDFNLVEELLQDLYSRGTCPTEQTCLKLLQTFHCDTEDLSVSDQSNKLVTELLKYFRSKRFYPSVAVGNELKSWFHRKHGEVWKASMTKVTKSGKCKSCGSKLESLDISQEDFLNLKHQITEKVIKGGDIFKKTRPDELQAFMEFVDEGGPYDVIIDGLNIAHIRQNVQPSKLLRQFVVYLAQECSLKCLVLGRQHMLRYSKTWSRHHMQVIQDVADCFFTENISEDDPFMLYATLHSGPKACYVSRDMLRDHKALLDQPTHVAFVKWQRGHQMYPLGFQGEKQTSKRELRTTL</sequence>
<evidence type="ECO:0000256" key="14">
    <source>
        <dbReference type="ARBA" id="ARBA00044536"/>
    </source>
</evidence>
<dbReference type="EC" id="3.1.26.5" evidence="5"/>
<reference evidence="18" key="1">
    <citation type="submission" date="2022-11" db="UniProtKB">
        <authorList>
            <consortium name="EnsemblMetazoa"/>
        </authorList>
    </citation>
    <scope>IDENTIFICATION</scope>
</reference>
<dbReference type="OMA" id="VKEPIRY"/>
<evidence type="ECO:0000259" key="17">
    <source>
        <dbReference type="Pfam" id="PF16953"/>
    </source>
</evidence>
<dbReference type="PANTHER" id="PTHR13547:SF1">
    <property type="entry name" value="MITOCHONDRIAL RIBONUCLEASE P CATALYTIC SUBUNIT"/>
    <property type="match status" value="1"/>
</dbReference>
<evidence type="ECO:0000256" key="4">
    <source>
        <dbReference type="ARBA" id="ARBA00007626"/>
    </source>
</evidence>
<dbReference type="GeneID" id="119736407"/>
<evidence type="ECO:0000256" key="2">
    <source>
        <dbReference type="ARBA" id="ARBA00001946"/>
    </source>
</evidence>
<dbReference type="Gene3D" id="1.25.40.10">
    <property type="entry name" value="Tetratricopeptide repeat domain"/>
    <property type="match status" value="1"/>
</dbReference>
<dbReference type="InterPro" id="IPR031595">
    <property type="entry name" value="PRORP_C"/>
</dbReference>
<comment type="cofactor">
    <cofactor evidence="2">
        <name>Mg(2+)</name>
        <dbReference type="ChEBI" id="CHEBI:18420"/>
    </cofactor>
</comment>
<evidence type="ECO:0000256" key="5">
    <source>
        <dbReference type="ARBA" id="ARBA00012179"/>
    </source>
</evidence>
<protein>
    <recommendedName>
        <fullName evidence="14">Mitochondrial ribonuclease P catalytic subunit</fullName>
        <ecNumber evidence="5">3.1.26.5</ecNumber>
    </recommendedName>
    <alternativeName>
        <fullName evidence="15">Mitochondrial ribonuclease P protein 3</fullName>
    </alternativeName>
</protein>
<dbReference type="EnsemblMetazoa" id="XM_038210429.1">
    <property type="protein sequence ID" value="XP_038066357.1"/>
    <property type="gene ID" value="LOC119736407"/>
</dbReference>
<dbReference type="GO" id="GO:0030678">
    <property type="term" value="C:mitochondrial ribonuclease P complex"/>
    <property type="evidence" value="ECO:0007669"/>
    <property type="project" value="TreeGrafter"/>
</dbReference>
<dbReference type="GO" id="GO:0001682">
    <property type="term" value="P:tRNA 5'-leader removal"/>
    <property type="evidence" value="ECO:0007669"/>
    <property type="project" value="TreeGrafter"/>
</dbReference>
<keyword evidence="7" id="KW-0540">Nuclease</keyword>
<organism evidence="18 19">
    <name type="scientific">Patiria miniata</name>
    <name type="common">Bat star</name>
    <name type="synonym">Asterina miniata</name>
    <dbReference type="NCBI Taxonomy" id="46514"/>
    <lineage>
        <taxon>Eukaryota</taxon>
        <taxon>Metazoa</taxon>
        <taxon>Echinodermata</taxon>
        <taxon>Eleutherozoa</taxon>
        <taxon>Asterozoa</taxon>
        <taxon>Asteroidea</taxon>
        <taxon>Valvatacea</taxon>
        <taxon>Valvatida</taxon>
        <taxon>Asterinidae</taxon>
        <taxon>Patiria</taxon>
    </lineage>
</organism>
<dbReference type="RefSeq" id="XP_038066357.1">
    <property type="nucleotide sequence ID" value="XM_038210429.1"/>
</dbReference>
<dbReference type="CDD" id="cd18718">
    <property type="entry name" value="PIN_PRORP"/>
    <property type="match status" value="1"/>
</dbReference>
<evidence type="ECO:0000256" key="8">
    <source>
        <dbReference type="ARBA" id="ARBA00022723"/>
    </source>
</evidence>
<dbReference type="GO" id="GO:0046872">
    <property type="term" value="F:metal ion binding"/>
    <property type="evidence" value="ECO:0007669"/>
    <property type="project" value="UniProtKB-KW"/>
</dbReference>
<dbReference type="GO" id="GO:0097745">
    <property type="term" value="P:mitochondrial tRNA 5'-end processing"/>
    <property type="evidence" value="ECO:0007669"/>
    <property type="project" value="TreeGrafter"/>
</dbReference>
<evidence type="ECO:0000256" key="1">
    <source>
        <dbReference type="ARBA" id="ARBA00000928"/>
    </source>
</evidence>
<dbReference type="GO" id="GO:0004526">
    <property type="term" value="F:ribonuclease P activity"/>
    <property type="evidence" value="ECO:0007669"/>
    <property type="project" value="UniProtKB-EC"/>
</dbReference>
<comment type="catalytic activity">
    <reaction evidence="1">
        <text>Endonucleolytic cleavage of RNA, removing 5'-extranucleotides from tRNA precursor.</text>
        <dbReference type="EC" id="3.1.26.5"/>
    </reaction>
</comment>
<feature type="compositionally biased region" description="Polar residues" evidence="16">
    <location>
        <begin position="133"/>
        <end position="144"/>
    </location>
</feature>
<keyword evidence="6" id="KW-0819">tRNA processing</keyword>
<keyword evidence="10" id="KW-0862">Zinc</keyword>
<evidence type="ECO:0000256" key="16">
    <source>
        <dbReference type="SAM" id="MobiDB-lite"/>
    </source>
</evidence>
<evidence type="ECO:0000256" key="15">
    <source>
        <dbReference type="ARBA" id="ARBA00044559"/>
    </source>
</evidence>
<dbReference type="InterPro" id="IPR033495">
    <property type="entry name" value="MRPP3_PIN_dom"/>
</dbReference>
<feature type="region of interest" description="Disordered" evidence="16">
    <location>
        <begin position="128"/>
        <end position="152"/>
    </location>
</feature>
<dbReference type="AlphaFoldDB" id="A0A914ARG4"/>
<keyword evidence="8" id="KW-0479">Metal-binding</keyword>
<evidence type="ECO:0000313" key="19">
    <source>
        <dbReference type="Proteomes" id="UP000887568"/>
    </source>
</evidence>
<evidence type="ECO:0000256" key="6">
    <source>
        <dbReference type="ARBA" id="ARBA00022694"/>
    </source>
</evidence>
<evidence type="ECO:0000256" key="13">
    <source>
        <dbReference type="ARBA" id="ARBA00023128"/>
    </source>
</evidence>
<evidence type="ECO:0000256" key="7">
    <source>
        <dbReference type="ARBA" id="ARBA00022722"/>
    </source>
</evidence>
<keyword evidence="11" id="KW-0460">Magnesium</keyword>
<dbReference type="Pfam" id="PF16953">
    <property type="entry name" value="PRORP"/>
    <property type="match status" value="1"/>
</dbReference>
<evidence type="ECO:0000256" key="11">
    <source>
        <dbReference type="ARBA" id="ARBA00022842"/>
    </source>
</evidence>
<dbReference type="Gene3D" id="3.40.50.11980">
    <property type="match status" value="1"/>
</dbReference>
<evidence type="ECO:0000313" key="18">
    <source>
        <dbReference type="EnsemblMetazoa" id="XP_038066357.1"/>
    </source>
</evidence>
<evidence type="ECO:0000256" key="9">
    <source>
        <dbReference type="ARBA" id="ARBA00022801"/>
    </source>
</evidence>
<dbReference type="Proteomes" id="UP000887568">
    <property type="component" value="Unplaced"/>
</dbReference>
<comment type="similarity">
    <text evidence="4">Belongs to the PPR family. P subfamily.</text>
</comment>
<dbReference type="OrthoDB" id="46913at2759"/>
<keyword evidence="19" id="KW-1185">Reference proteome</keyword>
<comment type="subcellular location">
    <subcellularLocation>
        <location evidence="3">Mitochondrion</location>
    </subcellularLocation>
</comment>
<dbReference type="PANTHER" id="PTHR13547">
    <property type="match status" value="1"/>
</dbReference>
<evidence type="ECO:0000256" key="12">
    <source>
        <dbReference type="ARBA" id="ARBA00022946"/>
    </source>
</evidence>
<proteinExistence type="inferred from homology"/>
<feature type="domain" description="PRORP" evidence="17">
    <location>
        <begin position="395"/>
        <end position="587"/>
    </location>
</feature>
<evidence type="ECO:0000256" key="10">
    <source>
        <dbReference type="ARBA" id="ARBA00022833"/>
    </source>
</evidence>
<accession>A0A914ARG4</accession>
<name>A0A914ARG4_PATMI</name>
<keyword evidence="9" id="KW-0378">Hydrolase</keyword>
<dbReference type="InterPro" id="IPR011990">
    <property type="entry name" value="TPR-like_helical_dom_sf"/>
</dbReference>
<keyword evidence="12" id="KW-0809">Transit peptide</keyword>